<keyword evidence="1" id="KW-1133">Transmembrane helix</keyword>
<protein>
    <submittedName>
        <fullName evidence="3">Thermonuclease family protein</fullName>
    </submittedName>
</protein>
<dbReference type="SUPFAM" id="SSF50199">
    <property type="entry name" value="Staphylococcal nuclease"/>
    <property type="match status" value="1"/>
</dbReference>
<keyword evidence="1" id="KW-0812">Transmembrane</keyword>
<comment type="caution">
    <text evidence="3">The sequence shown here is derived from an EMBL/GenBank/DDBJ whole genome shotgun (WGS) entry which is preliminary data.</text>
</comment>
<dbReference type="PROSITE" id="PS50830">
    <property type="entry name" value="TNASE_3"/>
    <property type="match status" value="1"/>
</dbReference>
<dbReference type="InterPro" id="IPR016071">
    <property type="entry name" value="Staphylococal_nuclease_OB-fold"/>
</dbReference>
<proteinExistence type="predicted"/>
<dbReference type="EMBL" id="JABBFV010000006">
    <property type="protein sequence ID" value="NML10564.1"/>
    <property type="molecule type" value="Genomic_DNA"/>
</dbReference>
<dbReference type="Gene3D" id="2.40.50.90">
    <property type="match status" value="1"/>
</dbReference>
<dbReference type="InterPro" id="IPR035437">
    <property type="entry name" value="SNase_OB-fold_sf"/>
</dbReference>
<evidence type="ECO:0000313" key="4">
    <source>
        <dbReference type="Proteomes" id="UP000519023"/>
    </source>
</evidence>
<evidence type="ECO:0000256" key="1">
    <source>
        <dbReference type="SAM" id="Phobius"/>
    </source>
</evidence>
<organism evidence="3 4">
    <name type="scientific">Sphingobium psychrophilum</name>
    <dbReference type="NCBI Taxonomy" id="2728834"/>
    <lineage>
        <taxon>Bacteria</taxon>
        <taxon>Pseudomonadati</taxon>
        <taxon>Pseudomonadota</taxon>
        <taxon>Alphaproteobacteria</taxon>
        <taxon>Sphingomonadales</taxon>
        <taxon>Sphingomonadaceae</taxon>
        <taxon>Sphingobium</taxon>
    </lineage>
</organism>
<gene>
    <name evidence="3" type="ORF">HHL08_10445</name>
</gene>
<reference evidence="3 4" key="1">
    <citation type="submission" date="2020-04" db="EMBL/GenBank/DDBJ databases">
        <title>Sphingobium sp. AR-3-1 isolated from Arctic soil.</title>
        <authorList>
            <person name="Dahal R.H."/>
            <person name="Chaudhary D.K."/>
        </authorList>
    </citation>
    <scope>NUCLEOTIDE SEQUENCE [LARGE SCALE GENOMIC DNA]</scope>
    <source>
        <strain evidence="3 4">AR-3-1</strain>
    </source>
</reference>
<evidence type="ECO:0000259" key="2">
    <source>
        <dbReference type="PROSITE" id="PS50830"/>
    </source>
</evidence>
<sequence length="200" mass="22058">MASEWNRRPRPSRRNKVQQAWVAEAQRAGAARLRPVRQRRSGITGPALVYMLCLGLLLGWYGPGWVDRLDQAPTMTSAPALLTDSLSADFTFCHSGGGTNCVVDGDTFWFRGDKYRIADIDTPETHGPRCAAEGELGARATQRLQALMNDGAFSLESGDRDIDRYGRALRIVTRGGQSIGDQLVAEGLARRWDGGRHPWC</sequence>
<dbReference type="AlphaFoldDB" id="A0A7X9WVD4"/>
<accession>A0A7X9WVD4</accession>
<feature type="transmembrane region" description="Helical" evidence="1">
    <location>
        <begin position="42"/>
        <end position="61"/>
    </location>
</feature>
<keyword evidence="1" id="KW-0472">Membrane</keyword>
<name>A0A7X9WVD4_9SPHN</name>
<keyword evidence="4" id="KW-1185">Reference proteome</keyword>
<feature type="domain" description="TNase-like" evidence="2">
    <location>
        <begin position="102"/>
        <end position="190"/>
    </location>
</feature>
<evidence type="ECO:0000313" key="3">
    <source>
        <dbReference type="EMBL" id="NML10564.1"/>
    </source>
</evidence>
<dbReference type="Proteomes" id="UP000519023">
    <property type="component" value="Unassembled WGS sequence"/>
</dbReference>
<dbReference type="Pfam" id="PF00565">
    <property type="entry name" value="SNase"/>
    <property type="match status" value="1"/>
</dbReference>